<reference evidence="4" key="1">
    <citation type="submission" date="2016-06" db="UniProtKB">
        <authorList>
            <consortium name="WormBaseParasite"/>
        </authorList>
    </citation>
    <scope>IDENTIFICATION</scope>
</reference>
<organism evidence="4">
    <name type="scientific">Gongylonema pulchrum</name>
    <dbReference type="NCBI Taxonomy" id="637853"/>
    <lineage>
        <taxon>Eukaryota</taxon>
        <taxon>Metazoa</taxon>
        <taxon>Ecdysozoa</taxon>
        <taxon>Nematoda</taxon>
        <taxon>Chromadorea</taxon>
        <taxon>Rhabditida</taxon>
        <taxon>Spirurina</taxon>
        <taxon>Spiruromorpha</taxon>
        <taxon>Spiruroidea</taxon>
        <taxon>Gongylonematidae</taxon>
        <taxon>Gongylonema</taxon>
    </lineage>
</organism>
<accession>A0A183DHP9</accession>
<evidence type="ECO:0000313" key="4">
    <source>
        <dbReference type="WBParaSite" id="GPUH_0000824901-mRNA-1"/>
    </source>
</evidence>
<dbReference type="Proteomes" id="UP000271098">
    <property type="component" value="Unassembled WGS sequence"/>
</dbReference>
<reference evidence="2 3" key="2">
    <citation type="submission" date="2018-11" db="EMBL/GenBank/DDBJ databases">
        <authorList>
            <consortium name="Pathogen Informatics"/>
        </authorList>
    </citation>
    <scope>NUCLEOTIDE SEQUENCE [LARGE SCALE GENOMIC DNA]</scope>
</reference>
<proteinExistence type="predicted"/>
<dbReference type="AlphaFoldDB" id="A0A183DHP9"/>
<sequence>MSATDDAENRASEAESSTHPKTADAPPGQPEKILPIVSFLSANNQPEAEDAVREEGKTIKRVPSAISRENRRKTSINACEINWGPAGRVECGPNFENSRMMMENYVRNMIFHTPVECIGWLKAEEYHWGGWIFYAYQQSHKFMEFLGRCYLHWSKYECTQEIAVLIIIRTLHIIVYEKNRHNHKCPFVSHFFRNL</sequence>
<evidence type="ECO:0000256" key="1">
    <source>
        <dbReference type="SAM" id="MobiDB-lite"/>
    </source>
</evidence>
<dbReference type="EMBL" id="UYRT01023452">
    <property type="protein sequence ID" value="VDK61389.1"/>
    <property type="molecule type" value="Genomic_DNA"/>
</dbReference>
<evidence type="ECO:0000313" key="2">
    <source>
        <dbReference type="EMBL" id="VDK61389.1"/>
    </source>
</evidence>
<evidence type="ECO:0000313" key="3">
    <source>
        <dbReference type="Proteomes" id="UP000271098"/>
    </source>
</evidence>
<name>A0A183DHP9_9BILA</name>
<feature type="region of interest" description="Disordered" evidence="1">
    <location>
        <begin position="1"/>
        <end position="33"/>
    </location>
</feature>
<feature type="compositionally biased region" description="Basic and acidic residues" evidence="1">
    <location>
        <begin position="7"/>
        <end position="22"/>
    </location>
</feature>
<protein>
    <submittedName>
        <fullName evidence="4">Retrotransposon protein</fullName>
    </submittedName>
</protein>
<dbReference type="WBParaSite" id="GPUH_0000824901-mRNA-1">
    <property type="protein sequence ID" value="GPUH_0000824901-mRNA-1"/>
    <property type="gene ID" value="GPUH_0000824901"/>
</dbReference>
<gene>
    <name evidence="2" type="ORF">GPUH_LOCUS8238</name>
</gene>
<keyword evidence="3" id="KW-1185">Reference proteome</keyword>